<dbReference type="InParanoid" id="A0A2R5GMK9"/>
<reference evidence="2 3" key="1">
    <citation type="submission" date="2017-12" db="EMBL/GenBank/DDBJ databases">
        <title>Sequencing, de novo assembly and annotation of complete genome of a new Thraustochytrid species, strain FCC1311.</title>
        <authorList>
            <person name="Sedici K."/>
            <person name="Godart F."/>
            <person name="Aiese Cigliano R."/>
            <person name="Sanseverino W."/>
            <person name="Barakat M."/>
            <person name="Ortet P."/>
            <person name="Marechal E."/>
            <person name="Cagnac O."/>
            <person name="Amato A."/>
        </authorList>
    </citation>
    <scope>NUCLEOTIDE SEQUENCE [LARGE SCALE GENOMIC DNA]</scope>
</reference>
<evidence type="ECO:0000313" key="3">
    <source>
        <dbReference type="Proteomes" id="UP000241890"/>
    </source>
</evidence>
<dbReference type="AlphaFoldDB" id="A0A2R5GMK9"/>
<feature type="region of interest" description="Disordered" evidence="1">
    <location>
        <begin position="307"/>
        <end position="349"/>
    </location>
</feature>
<keyword evidence="3" id="KW-1185">Reference proteome</keyword>
<sequence>MFARKLGYEGSVKRVKRSFGRGIPFELETRKRQAVSCGLPKVETDAAPSQQKHTKTNNNNINNNNASKENVKKTKKTAAKDPVRESAAGAEAAAPMTAAAPPVYNRESRLEDAQTVRKSKSICFAEGTKTWMGLRRERHFTDELLHQFFVLGQKFSSVDVVRLIGMDAQLIGGVRELLDDLCLRIVEQSKSEEEGVPVLLHGGGRGMKVSIFHHPYLVSLQRVVAEAERVSALRFTISDTSPRDNTSSSSEGEEDDDDDARDEDSVDTCPRDQRQEDQEQRVNNFFDLRESELDDSSDPLAKEVSNLRNVHIHDPSDDEAKTAHKDVAVQQHQQQQQQQHQPQQILAAR</sequence>
<evidence type="ECO:0000256" key="1">
    <source>
        <dbReference type="SAM" id="MobiDB-lite"/>
    </source>
</evidence>
<feature type="compositionally biased region" description="Basic and acidic residues" evidence="1">
    <location>
        <begin position="269"/>
        <end position="280"/>
    </location>
</feature>
<protein>
    <submittedName>
        <fullName evidence="2">Uncharacterized protein</fullName>
    </submittedName>
</protein>
<dbReference type="Proteomes" id="UP000241890">
    <property type="component" value="Unassembled WGS sequence"/>
</dbReference>
<gene>
    <name evidence="2" type="ORF">FCC1311_080902</name>
</gene>
<feature type="compositionally biased region" description="Low complexity" evidence="1">
    <location>
        <begin position="87"/>
        <end position="102"/>
    </location>
</feature>
<evidence type="ECO:0000313" key="2">
    <source>
        <dbReference type="EMBL" id="GBG31865.1"/>
    </source>
</evidence>
<accession>A0A2R5GMK9</accession>
<organism evidence="2 3">
    <name type="scientific">Hondaea fermentalgiana</name>
    <dbReference type="NCBI Taxonomy" id="2315210"/>
    <lineage>
        <taxon>Eukaryota</taxon>
        <taxon>Sar</taxon>
        <taxon>Stramenopiles</taxon>
        <taxon>Bigyra</taxon>
        <taxon>Labyrinthulomycetes</taxon>
        <taxon>Thraustochytrida</taxon>
        <taxon>Thraustochytriidae</taxon>
        <taxon>Hondaea</taxon>
    </lineage>
</organism>
<feature type="region of interest" description="Disordered" evidence="1">
    <location>
        <begin position="239"/>
        <end position="281"/>
    </location>
</feature>
<feature type="compositionally biased region" description="Low complexity" evidence="1">
    <location>
        <begin position="330"/>
        <end position="349"/>
    </location>
</feature>
<proteinExistence type="predicted"/>
<name>A0A2R5GMK9_9STRA</name>
<feature type="compositionally biased region" description="Acidic residues" evidence="1">
    <location>
        <begin position="251"/>
        <end position="266"/>
    </location>
</feature>
<dbReference type="EMBL" id="BEYU01000109">
    <property type="protein sequence ID" value="GBG31865.1"/>
    <property type="molecule type" value="Genomic_DNA"/>
</dbReference>
<feature type="compositionally biased region" description="Basic and acidic residues" evidence="1">
    <location>
        <begin position="311"/>
        <end position="327"/>
    </location>
</feature>
<feature type="region of interest" description="Disordered" evidence="1">
    <location>
        <begin position="38"/>
        <end position="112"/>
    </location>
</feature>
<comment type="caution">
    <text evidence="2">The sequence shown here is derived from an EMBL/GenBank/DDBJ whole genome shotgun (WGS) entry which is preliminary data.</text>
</comment>